<comment type="caution">
    <text evidence="3">The sequence shown here is derived from an EMBL/GenBank/DDBJ whole genome shotgun (WGS) entry which is preliminary data.</text>
</comment>
<dbReference type="Gene3D" id="2.60.40.1080">
    <property type="match status" value="3"/>
</dbReference>
<dbReference type="Pfam" id="PF02368">
    <property type="entry name" value="Big_2"/>
    <property type="match status" value="3"/>
</dbReference>
<dbReference type="SUPFAM" id="SSF49373">
    <property type="entry name" value="Invasin/intimin cell-adhesion fragments"/>
    <property type="match status" value="3"/>
</dbReference>
<dbReference type="EMBL" id="JAUJWW010000001">
    <property type="protein sequence ID" value="MDN7226387.1"/>
    <property type="molecule type" value="Genomic_DNA"/>
</dbReference>
<keyword evidence="4" id="KW-1185">Reference proteome</keyword>
<feature type="domain" description="BIG2" evidence="2">
    <location>
        <begin position="126"/>
        <end position="203"/>
    </location>
</feature>
<protein>
    <submittedName>
        <fullName evidence="3">Ig-like domain-containing protein</fullName>
    </submittedName>
</protein>
<name>A0ABT8MNB5_9BACL</name>
<gene>
    <name evidence="3" type="ORF">QWY15_03675</name>
</gene>
<dbReference type="Proteomes" id="UP001172054">
    <property type="component" value="Unassembled WGS sequence"/>
</dbReference>
<keyword evidence="1" id="KW-0732">Signal</keyword>
<dbReference type="RefSeq" id="WP_301725446.1">
    <property type="nucleotide sequence ID" value="NZ_JAUJWW010000001.1"/>
</dbReference>
<evidence type="ECO:0000313" key="3">
    <source>
        <dbReference type="EMBL" id="MDN7226387.1"/>
    </source>
</evidence>
<feature type="domain" description="BIG2" evidence="2">
    <location>
        <begin position="44"/>
        <end position="121"/>
    </location>
</feature>
<reference evidence="3 4" key="1">
    <citation type="submission" date="2023-06" db="EMBL/GenBank/DDBJ databases">
        <title>Novel species in genus Planococcus.</title>
        <authorList>
            <person name="Ning S."/>
        </authorList>
    </citation>
    <scope>NUCLEOTIDE SEQUENCE [LARGE SCALE GENOMIC DNA]</scope>
    <source>
        <strain evidence="3 4">N064</strain>
    </source>
</reference>
<dbReference type="InterPro" id="IPR003343">
    <property type="entry name" value="Big_2"/>
</dbReference>
<feature type="domain" description="BIG2" evidence="2">
    <location>
        <begin position="210"/>
        <end position="287"/>
    </location>
</feature>
<organism evidence="3 4">
    <name type="scientific">Planococcus liqunii</name>
    <dbReference type="NCBI Taxonomy" id="3058394"/>
    <lineage>
        <taxon>Bacteria</taxon>
        <taxon>Bacillati</taxon>
        <taxon>Bacillota</taxon>
        <taxon>Bacilli</taxon>
        <taxon>Bacillales</taxon>
        <taxon>Caryophanaceae</taxon>
        <taxon>Planococcus</taxon>
    </lineage>
</organism>
<evidence type="ECO:0000313" key="4">
    <source>
        <dbReference type="Proteomes" id="UP001172054"/>
    </source>
</evidence>
<feature type="signal peptide" evidence="1">
    <location>
        <begin position="1"/>
        <end position="29"/>
    </location>
</feature>
<accession>A0ABT8MNB5</accession>
<evidence type="ECO:0000259" key="2">
    <source>
        <dbReference type="SMART" id="SM00635"/>
    </source>
</evidence>
<proteinExistence type="predicted"/>
<evidence type="ECO:0000256" key="1">
    <source>
        <dbReference type="SAM" id="SignalP"/>
    </source>
</evidence>
<sequence>MERNDLKKGFLFLVLASLLLFGNVATVFADTSGGTNTDVADKVLPSGLKLSKASLAITTNQTYKVAATIAPANVADSTIIWKSSNPKAATVDAKGTVKGIASGKAVITATAKANPAVAKTLAVTVSAKTVKLNKASVSVVAGQAITLTATVSPVDSTPKTVTWKSSNAKIATVDAKGKIIGKAKGTATITASVSGGKAATAKVTVTSPIAAQSVKLDKTSLTLAAGKTYALKASISPSTTTNKSLKWKTSNAKVATVDSKGVVKAVGAGSAKITATTANGKTVTATVTVPYVKTLSAGTWKGGTHIAAGRYKITTKSGAGNLFITPATGDLYINEILAGPNEDWGVQMVTTDIKKGDKIEILSLDSVQFTKVTNVKSNTLHAGNWTVGKDIAAGRYRVTTPSGAGNLVAWRGYSLVVNEMLSAKKEPYYVTSVTQTFSNGDRIEISGLNKVVFTKSK</sequence>
<dbReference type="InterPro" id="IPR008964">
    <property type="entry name" value="Invasin/intimin_cell_adhesion"/>
</dbReference>
<feature type="chain" id="PRO_5045762263" evidence="1">
    <location>
        <begin position="30"/>
        <end position="457"/>
    </location>
</feature>
<dbReference type="SMART" id="SM00635">
    <property type="entry name" value="BID_2"/>
    <property type="match status" value="3"/>
</dbReference>